<dbReference type="Proteomes" id="UP000694391">
    <property type="component" value="Unplaced"/>
</dbReference>
<reference evidence="1" key="1">
    <citation type="submission" date="2025-08" db="UniProtKB">
        <authorList>
            <consortium name="Ensembl"/>
        </authorList>
    </citation>
    <scope>IDENTIFICATION</scope>
</reference>
<name>A0A8C0KMR4_CANLU</name>
<protein>
    <submittedName>
        <fullName evidence="1">Uncharacterized protein</fullName>
    </submittedName>
</protein>
<dbReference type="AlphaFoldDB" id="A0A8C0KMR4"/>
<proteinExistence type="predicted"/>
<dbReference type="Ensembl" id="ENSCAFT00020020247.1">
    <property type="protein sequence ID" value="ENSCAFP00020017448.1"/>
    <property type="gene ID" value="ENSCAFG00020013969.1"/>
</dbReference>
<evidence type="ECO:0000313" key="2">
    <source>
        <dbReference type="Proteomes" id="UP000694391"/>
    </source>
</evidence>
<evidence type="ECO:0000313" key="1">
    <source>
        <dbReference type="Ensembl" id="ENSCAFP00020017448.1"/>
    </source>
</evidence>
<sequence length="119" mass="13774">GEGEGEGEASCQDADLAQEHLHKLLVFNNEGIDKTSFKHYMHQNSSHYQATIGMDFVLKVLHWNLQTLAYLAHCRSRKIWKNDKVILPGINELLIVFNISRQLFLKQRQIGKKTIWIQS</sequence>
<organism evidence="1 2">
    <name type="scientific">Canis lupus dingo</name>
    <name type="common">dingo</name>
    <dbReference type="NCBI Taxonomy" id="286419"/>
    <lineage>
        <taxon>Eukaryota</taxon>
        <taxon>Metazoa</taxon>
        <taxon>Chordata</taxon>
        <taxon>Craniata</taxon>
        <taxon>Vertebrata</taxon>
        <taxon>Euteleostomi</taxon>
        <taxon>Mammalia</taxon>
        <taxon>Eutheria</taxon>
        <taxon>Laurasiatheria</taxon>
        <taxon>Carnivora</taxon>
        <taxon>Caniformia</taxon>
        <taxon>Canidae</taxon>
        <taxon>Canis</taxon>
    </lineage>
</organism>
<reference evidence="1" key="2">
    <citation type="submission" date="2025-09" db="UniProtKB">
        <authorList>
            <consortium name="Ensembl"/>
        </authorList>
    </citation>
    <scope>IDENTIFICATION</scope>
</reference>
<keyword evidence="2" id="KW-1185">Reference proteome</keyword>
<dbReference type="GeneTree" id="ENSGT00980000203160"/>
<accession>A0A8C0KMR4</accession>